<feature type="compositionally biased region" description="Low complexity" evidence="1">
    <location>
        <begin position="107"/>
        <end position="116"/>
    </location>
</feature>
<feature type="compositionally biased region" description="Low complexity" evidence="1">
    <location>
        <begin position="77"/>
        <end position="94"/>
    </location>
</feature>
<gene>
    <name evidence="2" type="ORF">PACLA_8A008682</name>
</gene>
<feature type="compositionally biased region" description="Low complexity" evidence="1">
    <location>
        <begin position="135"/>
        <end position="145"/>
    </location>
</feature>
<dbReference type="EMBL" id="CACRXK020007914">
    <property type="protein sequence ID" value="CAB4013514.1"/>
    <property type="molecule type" value="Genomic_DNA"/>
</dbReference>
<dbReference type="Proteomes" id="UP001152795">
    <property type="component" value="Unassembled WGS sequence"/>
</dbReference>
<feature type="compositionally biased region" description="Polar residues" evidence="1">
    <location>
        <begin position="124"/>
        <end position="134"/>
    </location>
</feature>
<organism evidence="2 3">
    <name type="scientific">Paramuricea clavata</name>
    <name type="common">Red gorgonian</name>
    <name type="synonym">Violescent sea-whip</name>
    <dbReference type="NCBI Taxonomy" id="317549"/>
    <lineage>
        <taxon>Eukaryota</taxon>
        <taxon>Metazoa</taxon>
        <taxon>Cnidaria</taxon>
        <taxon>Anthozoa</taxon>
        <taxon>Octocorallia</taxon>
        <taxon>Malacalcyonacea</taxon>
        <taxon>Plexauridae</taxon>
        <taxon>Paramuricea</taxon>
    </lineage>
</organism>
<sequence>MLTRINNTKQWEILASKYAEDTTLFGPKNIKPIKDGEDRDEYLKRQEVDKLKIRKGYSIVLEKIKALRQKFSSAVISGRPSGSGKFSGSGSWTGQAEESQEQGVDISGNSGLGNNENEYDSDDSLTNSLGNNVDSTSTSASNESTSWKHPVSNPVPMLVDDK</sequence>
<evidence type="ECO:0000313" key="3">
    <source>
        <dbReference type="Proteomes" id="UP001152795"/>
    </source>
</evidence>
<proteinExistence type="predicted"/>
<dbReference type="AlphaFoldDB" id="A0A6S7I4V5"/>
<feature type="region of interest" description="Disordered" evidence="1">
    <location>
        <begin position="76"/>
        <end position="162"/>
    </location>
</feature>
<protein>
    <submittedName>
        <fullName evidence="2">Uncharacterized protein</fullName>
    </submittedName>
</protein>
<name>A0A6S7I4V5_PARCT</name>
<evidence type="ECO:0000256" key="1">
    <source>
        <dbReference type="SAM" id="MobiDB-lite"/>
    </source>
</evidence>
<reference evidence="2" key="1">
    <citation type="submission" date="2020-04" db="EMBL/GenBank/DDBJ databases">
        <authorList>
            <person name="Alioto T."/>
            <person name="Alioto T."/>
            <person name="Gomez Garrido J."/>
        </authorList>
    </citation>
    <scope>NUCLEOTIDE SEQUENCE</scope>
    <source>
        <strain evidence="2">A484AB</strain>
    </source>
</reference>
<accession>A0A6S7I4V5</accession>
<keyword evidence="3" id="KW-1185">Reference proteome</keyword>
<evidence type="ECO:0000313" key="2">
    <source>
        <dbReference type="EMBL" id="CAB4013514.1"/>
    </source>
</evidence>
<comment type="caution">
    <text evidence="2">The sequence shown here is derived from an EMBL/GenBank/DDBJ whole genome shotgun (WGS) entry which is preliminary data.</text>
</comment>